<keyword evidence="2" id="KW-1185">Reference proteome</keyword>
<dbReference type="EMBL" id="JRYR02000001">
    <property type="protein sequence ID" value="OHX65108.1"/>
    <property type="molecule type" value="Genomic_DNA"/>
</dbReference>
<dbReference type="AlphaFoldDB" id="A0A1S1YVP9"/>
<accession>A0A1S1YVP9</accession>
<dbReference type="Proteomes" id="UP000179797">
    <property type="component" value="Unassembled WGS sequence"/>
</dbReference>
<reference evidence="1 2" key="1">
    <citation type="journal article" date="2012" name="Int. J. Syst. Evol. Microbiol.">
        <title>Flammeovirga pacifica sp. nov., isolated from deep-sea sediment.</title>
        <authorList>
            <person name="Xu H."/>
            <person name="Fu Y."/>
            <person name="Yang N."/>
            <person name="Ding Z."/>
            <person name="Lai Q."/>
            <person name="Zeng R."/>
        </authorList>
    </citation>
    <scope>NUCLEOTIDE SEQUENCE [LARGE SCALE GENOMIC DNA]</scope>
    <source>
        <strain evidence="2">DSM 24597 / LMG 26175 / WPAGA1</strain>
    </source>
</reference>
<dbReference type="STRING" id="915059.NH26_01440"/>
<organism evidence="1 2">
    <name type="scientific">Flammeovirga pacifica</name>
    <dbReference type="NCBI Taxonomy" id="915059"/>
    <lineage>
        <taxon>Bacteria</taxon>
        <taxon>Pseudomonadati</taxon>
        <taxon>Bacteroidota</taxon>
        <taxon>Cytophagia</taxon>
        <taxon>Cytophagales</taxon>
        <taxon>Flammeovirgaceae</taxon>
        <taxon>Flammeovirga</taxon>
    </lineage>
</organism>
<proteinExistence type="predicted"/>
<protein>
    <submittedName>
        <fullName evidence="1">Uncharacterized protein</fullName>
    </submittedName>
</protein>
<dbReference type="OrthoDB" id="1335347at2"/>
<evidence type="ECO:0000313" key="1">
    <source>
        <dbReference type="EMBL" id="OHX65108.1"/>
    </source>
</evidence>
<gene>
    <name evidence="1" type="ORF">NH26_01440</name>
</gene>
<sequence>MAKKIWYSTPLTWYWNEIYKTQKRITPYLSDEDVFRSIKYNMLNVPLQKNESKLNRMLIAGGLDLWNEDLKGDLLHIFFAEKYLRDYLKDMKISDLESIRDYLYANGKKTEVEYTWSSELENESCVYYSIGLHVPYEKEALSFNVILYENSTIEIFFNSGQNSGIITNIHYQDSLLKEDEKSKKLCEIFRLAINTITYMKCFPESVKEGVPKITKGKEEIRSNNNVIIKPSLKILGDESTPNAKIPHFRRGYFKVLKSPKFKNKRGQVIYVSETMVRGKAKTLYTSDTLKENEIPSK</sequence>
<dbReference type="RefSeq" id="WP_044226471.1">
    <property type="nucleotide sequence ID" value="NZ_JRYR02000001.1"/>
</dbReference>
<comment type="caution">
    <text evidence="1">The sequence shown here is derived from an EMBL/GenBank/DDBJ whole genome shotgun (WGS) entry which is preliminary data.</text>
</comment>
<name>A0A1S1YVP9_FLAPC</name>
<evidence type="ECO:0000313" key="2">
    <source>
        <dbReference type="Proteomes" id="UP000179797"/>
    </source>
</evidence>